<evidence type="ECO:0000256" key="1">
    <source>
        <dbReference type="ARBA" id="ARBA00004236"/>
    </source>
</evidence>
<organism evidence="9 10">
    <name type="scientific">Silurus meridionalis</name>
    <name type="common">Southern catfish</name>
    <name type="synonym">Silurus soldatovi meridionalis</name>
    <dbReference type="NCBI Taxonomy" id="175797"/>
    <lineage>
        <taxon>Eukaryota</taxon>
        <taxon>Metazoa</taxon>
        <taxon>Chordata</taxon>
        <taxon>Craniata</taxon>
        <taxon>Vertebrata</taxon>
        <taxon>Euteleostomi</taxon>
        <taxon>Actinopterygii</taxon>
        <taxon>Neopterygii</taxon>
        <taxon>Teleostei</taxon>
        <taxon>Ostariophysi</taxon>
        <taxon>Siluriformes</taxon>
        <taxon>Siluridae</taxon>
        <taxon>Silurus</taxon>
    </lineage>
</organism>
<proteinExistence type="predicted"/>
<evidence type="ECO:0000256" key="5">
    <source>
        <dbReference type="ARBA" id="ARBA00023136"/>
    </source>
</evidence>
<dbReference type="PANTHER" id="PTHR19433:SF133">
    <property type="entry name" value="IMMUNE-TYPE RECEPTOR 5 PRECURSOR-RELATED"/>
    <property type="match status" value="1"/>
</dbReference>
<dbReference type="InterPro" id="IPR036179">
    <property type="entry name" value="Ig-like_dom_sf"/>
</dbReference>
<dbReference type="InterPro" id="IPR052051">
    <property type="entry name" value="TCR_complex_component"/>
</dbReference>
<dbReference type="EMBL" id="JABFDY010000005">
    <property type="protein sequence ID" value="KAF7706958.1"/>
    <property type="molecule type" value="Genomic_DNA"/>
</dbReference>
<keyword evidence="2" id="KW-1003">Cell membrane</keyword>
<dbReference type="GO" id="GO:0002376">
    <property type="term" value="P:immune system process"/>
    <property type="evidence" value="ECO:0007669"/>
    <property type="project" value="UniProtKB-KW"/>
</dbReference>
<feature type="domain" description="Ig-like" evidence="8">
    <location>
        <begin position="1"/>
        <end position="104"/>
    </location>
</feature>
<keyword evidence="10" id="KW-1185">Reference proteome</keyword>
<dbReference type="GO" id="GO:0005886">
    <property type="term" value="C:plasma membrane"/>
    <property type="evidence" value="ECO:0007669"/>
    <property type="project" value="UniProtKB-SubCell"/>
</dbReference>
<sequence>SVDIGDSATLCCCVSKKQYGMMAWFKQPTRKKPQTIVTFYTAAGNKFNEELEIFHFQLEKSSNCFNLTILNITQADKAVYYCALTRPNIVFAEGTYLKIKGTVTLAVKNILKLLVCLLPLLFIGE</sequence>
<keyword evidence="4" id="KW-0391">Immunity</keyword>
<keyword evidence="5" id="KW-0472">Membrane</keyword>
<dbReference type="Proteomes" id="UP000606274">
    <property type="component" value="Unassembled WGS sequence"/>
</dbReference>
<dbReference type="InterPro" id="IPR013106">
    <property type="entry name" value="Ig_V-set"/>
</dbReference>
<name>A0A8T0BIS2_SILME</name>
<evidence type="ECO:0000256" key="4">
    <source>
        <dbReference type="ARBA" id="ARBA00022859"/>
    </source>
</evidence>
<dbReference type="Pfam" id="PF07686">
    <property type="entry name" value="V-set"/>
    <property type="match status" value="1"/>
</dbReference>
<evidence type="ECO:0000256" key="2">
    <source>
        <dbReference type="ARBA" id="ARBA00022475"/>
    </source>
</evidence>
<dbReference type="PROSITE" id="PS50835">
    <property type="entry name" value="IG_LIKE"/>
    <property type="match status" value="1"/>
</dbReference>
<dbReference type="InterPro" id="IPR013783">
    <property type="entry name" value="Ig-like_fold"/>
</dbReference>
<reference evidence="9" key="1">
    <citation type="submission" date="2020-08" db="EMBL/GenBank/DDBJ databases">
        <title>Chromosome-level assembly of Southern catfish (Silurus meridionalis) provides insights into visual adaptation to the nocturnal and benthic lifestyles.</title>
        <authorList>
            <person name="Zhang Y."/>
            <person name="Wang D."/>
            <person name="Peng Z."/>
        </authorList>
    </citation>
    <scope>NUCLEOTIDE SEQUENCE</scope>
    <source>
        <strain evidence="9">SWU-2019-XX</strain>
        <tissue evidence="9">Muscle</tissue>
    </source>
</reference>
<evidence type="ECO:0000256" key="6">
    <source>
        <dbReference type="ARBA" id="ARBA00023157"/>
    </source>
</evidence>
<keyword evidence="7" id="KW-0325">Glycoprotein</keyword>
<accession>A0A8T0BIS2</accession>
<comment type="subcellular location">
    <subcellularLocation>
        <location evidence="1">Cell membrane</location>
    </subcellularLocation>
</comment>
<evidence type="ECO:0000313" key="10">
    <source>
        <dbReference type="Proteomes" id="UP000606274"/>
    </source>
</evidence>
<keyword evidence="6" id="KW-1015">Disulfide bond</keyword>
<evidence type="ECO:0000313" key="9">
    <source>
        <dbReference type="EMBL" id="KAF7706958.1"/>
    </source>
</evidence>
<dbReference type="InterPro" id="IPR007110">
    <property type="entry name" value="Ig-like_dom"/>
</dbReference>
<evidence type="ECO:0000256" key="7">
    <source>
        <dbReference type="ARBA" id="ARBA00023180"/>
    </source>
</evidence>
<dbReference type="GO" id="GO:0009617">
    <property type="term" value="P:response to bacterium"/>
    <property type="evidence" value="ECO:0007669"/>
    <property type="project" value="TreeGrafter"/>
</dbReference>
<keyword evidence="3" id="KW-0732">Signal</keyword>
<dbReference type="PANTHER" id="PTHR19433">
    <property type="entry name" value="T-CELL RECEPTOR ALPHA CHAIN V REGION-RELATED"/>
    <property type="match status" value="1"/>
</dbReference>
<dbReference type="Gene3D" id="2.60.40.10">
    <property type="entry name" value="Immunoglobulins"/>
    <property type="match status" value="1"/>
</dbReference>
<dbReference type="SMART" id="SM00409">
    <property type="entry name" value="IG"/>
    <property type="match status" value="1"/>
</dbReference>
<feature type="non-terminal residue" evidence="9">
    <location>
        <position position="125"/>
    </location>
</feature>
<dbReference type="InterPro" id="IPR003599">
    <property type="entry name" value="Ig_sub"/>
</dbReference>
<protein>
    <recommendedName>
        <fullName evidence="8">Ig-like domain-containing protein</fullName>
    </recommendedName>
</protein>
<dbReference type="AlphaFoldDB" id="A0A8T0BIS2"/>
<dbReference type="SMART" id="SM00406">
    <property type="entry name" value="IGv"/>
    <property type="match status" value="1"/>
</dbReference>
<feature type="non-terminal residue" evidence="9">
    <location>
        <position position="1"/>
    </location>
</feature>
<evidence type="ECO:0000256" key="3">
    <source>
        <dbReference type="ARBA" id="ARBA00022729"/>
    </source>
</evidence>
<gene>
    <name evidence="9" type="ORF">HF521_018176</name>
</gene>
<comment type="caution">
    <text evidence="9">The sequence shown here is derived from an EMBL/GenBank/DDBJ whole genome shotgun (WGS) entry which is preliminary data.</text>
</comment>
<dbReference type="SUPFAM" id="SSF48726">
    <property type="entry name" value="Immunoglobulin"/>
    <property type="match status" value="1"/>
</dbReference>
<evidence type="ECO:0000259" key="8">
    <source>
        <dbReference type="PROSITE" id="PS50835"/>
    </source>
</evidence>